<dbReference type="InterPro" id="IPR011050">
    <property type="entry name" value="Pectin_lyase_fold/virulence"/>
</dbReference>
<proteinExistence type="predicted"/>
<feature type="compositionally biased region" description="Basic and acidic residues" evidence="8">
    <location>
        <begin position="2474"/>
        <end position="2485"/>
    </location>
</feature>
<feature type="domain" description="DUF7630" evidence="10">
    <location>
        <begin position="1688"/>
        <end position="1739"/>
    </location>
</feature>
<evidence type="ECO:0000256" key="6">
    <source>
        <dbReference type="ARBA" id="ARBA00023136"/>
    </source>
</evidence>
<keyword evidence="5" id="KW-0732">Signal</keyword>
<keyword evidence="7" id="KW-0998">Cell outer membrane</keyword>
<dbReference type="Pfam" id="PF24633">
    <property type="entry name" value="DUF7630"/>
    <property type="match status" value="1"/>
</dbReference>
<dbReference type="InterPro" id="IPR056047">
    <property type="entry name" value="CRMPA-like_DUF7630"/>
</dbReference>
<feature type="transmembrane region" description="Helical" evidence="9">
    <location>
        <begin position="2117"/>
        <end position="2138"/>
    </location>
</feature>
<dbReference type="OrthoDB" id="10035969at2759"/>
<evidence type="ECO:0000313" key="12">
    <source>
        <dbReference type="Proteomes" id="UP000785679"/>
    </source>
</evidence>
<keyword evidence="12" id="KW-1185">Reference proteome</keyword>
<keyword evidence="6 9" id="KW-0472">Membrane</keyword>
<feature type="transmembrane region" description="Helical" evidence="9">
    <location>
        <begin position="2052"/>
        <end position="2071"/>
    </location>
</feature>
<evidence type="ECO:0000256" key="3">
    <source>
        <dbReference type="ARBA" id="ARBA00004613"/>
    </source>
</evidence>
<evidence type="ECO:0000256" key="8">
    <source>
        <dbReference type="SAM" id="MobiDB-lite"/>
    </source>
</evidence>
<evidence type="ECO:0000259" key="10">
    <source>
        <dbReference type="Pfam" id="PF24633"/>
    </source>
</evidence>
<dbReference type="EMBL" id="RRYP01000080">
    <property type="protein sequence ID" value="TNV88077.1"/>
    <property type="molecule type" value="Genomic_DNA"/>
</dbReference>
<feature type="transmembrane region" description="Helical" evidence="9">
    <location>
        <begin position="1780"/>
        <end position="1798"/>
    </location>
</feature>
<organism evidence="11 12">
    <name type="scientific">Halteria grandinella</name>
    <dbReference type="NCBI Taxonomy" id="5974"/>
    <lineage>
        <taxon>Eukaryota</taxon>
        <taxon>Sar</taxon>
        <taxon>Alveolata</taxon>
        <taxon>Ciliophora</taxon>
        <taxon>Intramacronucleata</taxon>
        <taxon>Spirotrichea</taxon>
        <taxon>Stichotrichia</taxon>
        <taxon>Sporadotrichida</taxon>
        <taxon>Halteriidae</taxon>
        <taxon>Halteria</taxon>
    </lineage>
</organism>
<feature type="compositionally biased region" description="Basic residues" evidence="8">
    <location>
        <begin position="2459"/>
        <end position="2469"/>
    </location>
</feature>
<name>A0A8J8P6Q2_HALGN</name>
<gene>
    <name evidence="11" type="ORF">FGO68_gene10837</name>
</gene>
<dbReference type="Pfam" id="PF02415">
    <property type="entry name" value="Chlam_PMP"/>
    <property type="match status" value="1"/>
</dbReference>
<dbReference type="SUPFAM" id="SSF57184">
    <property type="entry name" value="Growth factor receptor domain"/>
    <property type="match status" value="1"/>
</dbReference>
<dbReference type="PANTHER" id="PTHR11319">
    <property type="entry name" value="G PROTEIN-COUPLED RECEPTOR-RELATED"/>
    <property type="match status" value="1"/>
</dbReference>
<feature type="transmembrane region" description="Helical" evidence="9">
    <location>
        <begin position="1976"/>
        <end position="1998"/>
    </location>
</feature>
<dbReference type="SUPFAM" id="SSF51126">
    <property type="entry name" value="Pectin lyase-like"/>
    <property type="match status" value="3"/>
</dbReference>
<feature type="transmembrane region" description="Helical" evidence="9">
    <location>
        <begin position="1747"/>
        <end position="1768"/>
    </location>
</feature>
<dbReference type="InterPro" id="IPR009030">
    <property type="entry name" value="Growth_fac_rcpt_cys_sf"/>
</dbReference>
<dbReference type="InterPro" id="IPR006626">
    <property type="entry name" value="PbH1"/>
</dbReference>
<sequence>MIHYICRRKMSHLIYLQMQAILRAYNVIQSCEFRDFFFEFNSLVSLPISTPTFDSAPYVLTLSHSTFTRFSTCGSVLSNYHIADLALYPPATREYWLTPNYAGYAFHWQRAANQYMERRYLMQKPSSYKEYNYLTDYVMSAMERYNTNKFERTVRIQGNKFSNFNYLKANHLQEDYFWLVALTDQVGNDTLKSFGYIIQFYDNFNKSYMAIEDNVFCDTFQALEVLEDAFFCYFTMYQSIFGSNKKFERYVQLQHIISITNITDSLIIINGNKFKNLSISGPLINLAEEYSHFHTPFIIGQNIFETIQGFVNSNIIQITRERMYYNEQIEEQSLLRPFVDTKPNFIETLIQQKMNKYHFENYLMAGQILIIDNTFKEICGQYRIDASVMLIGVRHGAYDERTNFMHHFPVWGPDFIDNELQPDVLQKEQIYFNRVPIYHPALGEISLLRMGVNISNNNYDSICMGVNRYMWPTTSEQDKYLFARGSLATFIYIPQVSISNEKYKDIGAYTPAYTDYIQMSIKQTSYIYRWTVIDDLEYSPYPFYLGRYPSSTLLFVQYCMQFNLTGANEFDNIWLFDRVDALTRTQKKGLILFLDYFIGDVTIGDSKEVTVFKNLKGFLTERNQAGNLMKIEFADYIDETYAQYGVGSVLFHIHNTSNLINQVVIQNIAIEDSFFASNKVAMYYDEQTVRLPAIVSTYMGDDGYSNFPYSVTLKGISFQKVDFDGISNYFELLAREINIEGLNFEKMGLNKYPDEDPFNQQICDNDRVTRDFKLQSSIIKIMLYSISSTKKQQVINISHSKFSQIDPIAGTMPIFEFNKGYDLVPEIFTNVAMTDVSIQDSLIKDDFSDENLQAGGSLFTVSTARDLNLNINLTGVNIQKVYSKYGLFETYGSITSIIIKDSHFEDVRGRDAGVMYVKANSVKALLIKDSVFKGNKMKPVAEKDLVIYSAVELSKIFNQPSMIRIISAPSVLIEGCRVSDHQFAKQGAFIDISQNSTVLIIGSLFSYLSAHLAGVLFITSMSEATIKDCTFENNCAISEGVFQAIIQSSINIESSRFFQNFAIHNGVFKVAGDSYFSFSDVIFSKNSAELKNSVGQAIQLGKRSFIKSGTFEYNNAYFSNFLHENDSQGKMLELAMNNVKVEIYDSVFRINQAKVGTSNVYIYESKNVVITGSIFEGQNNDSTKIQSNQISIEGDFLQIFANSNVTVSDTQFCRGLASSGGAIYIIGKSILTVSNTTFINNIATIQGGAIFADSFKSIALTNDCQFKNNQGVANGGDALYIYNSRDGQLSIKRASFTSEQFQSNFIYASDLYLVLIDSIQARVSNLTSVKSPKFSGFYLKNLAKLNLQNSTFIDIVGSSILGGGAVTIEYTSNVLITTVSISNCKFLNSTSKFNGGGLSLIDVERARINQSEFVMNKADIQGGALIHDCNQTGLLSYGCSLEISDTLFRSNIAKEGGALKWNYYEPVFRNVTFLNNTARYYGNDIASVPAKLIAHKNILEGVSRLIQSEDDSTSINSSSGGEIDLSFAIADKYGQVVKNNNQSKLYIQVVKDNKGKIKFTPLVETETQFLASEGVFDIQKLVLVGEPNSSSQLNFSTDAINTDIPSNSVILNAAIQLITINIRGCIAGEEMLSNGKCRQCQTGTYLLTVPTEPTQCLPCPSDKAYCYKGTQIYPLPGYWRSSIDSENFIKCLNPESCLGGMFPLDNLTGHCADGYQGVMCSSCSDGYYANYESQICKRCPSPSVNSLVIVAFGLLVIFVVILLVWSNLRIPGKAKNYMPVYLRILVNHLHVIALIASFEFNWPDQFVSFFRGIQPVSDAQSQILSIDCLFAQYKGEIKPFYGRTIMLAILPPIMLFLIVLFWAILQKIKQISTTRSEQSSAKLEQNDDVTSLDLESTRKSGLFSEGIHETDIDKQEGSMFGKIVLTAIVILFLMHPTIVKEMFNLFNCKNIEGIERLYMDLNVVCFEGLHSRAAQWIGIPSILVYGVGIPLMGFIVIFRNRNNLQRVLVRQRYGFLYNGYKEGKASYWEIFIMYRKMIIIFIQVYFVQNGKLVQALISLFFLCIFFLLVTQLQPYNKACLNKLEQISLFTSAASVYFCMYFISDEIDPSQLKYGKDAANIIMFAIIIILQACFFLYWANTFIQEFMHTIKTNYPRVYKLLLIFIKERSDEREIEIYKTKYITPFLDKLAHAETFIKKNRELYESNLVPTYDQELRDFVGKFNQMVLNDQRLSKLHSSRSLVAQVEEVVREKRQSMSKTAKIDQLHLSPRSPRLLRSQRSSMVLNTPNDGMSSNVSFKNQSLQSTSIIKARAERMPTLSTKQTIFELKLQQLEEVNDDKGKDPQEKPNFGKKIRGTMKKHNTFQSQTFGSPVIKIEKIQTFIEQDELKESSDETEELKSDDIIIIQSHRKLHKRQTLDYKKNLALKSALNSPQEQQFSKQFTVPKQTLDIERLSFNKSRRMGTIRQHRSMQSHTSTEEHVVSKGDEGAGGDNLEIQITERTSEGESPANRARKPTDLNVKDLHF</sequence>
<keyword evidence="9" id="KW-0812">Transmembrane</keyword>
<reference evidence="11" key="1">
    <citation type="submission" date="2019-06" db="EMBL/GenBank/DDBJ databases">
        <authorList>
            <person name="Zheng W."/>
        </authorList>
    </citation>
    <scope>NUCLEOTIDE SEQUENCE</scope>
    <source>
        <strain evidence="11">QDHG01</strain>
    </source>
</reference>
<dbReference type="InterPro" id="IPR003368">
    <property type="entry name" value="POMP_repeat"/>
</dbReference>
<feature type="transmembrane region" description="Helical" evidence="9">
    <location>
        <begin position="2027"/>
        <end position="2046"/>
    </location>
</feature>
<feature type="transmembrane region" description="Helical" evidence="9">
    <location>
        <begin position="1845"/>
        <end position="1865"/>
    </location>
</feature>
<feature type="transmembrane region" description="Helical" evidence="9">
    <location>
        <begin position="1919"/>
        <end position="1938"/>
    </location>
</feature>
<evidence type="ECO:0000313" key="11">
    <source>
        <dbReference type="EMBL" id="TNV88077.1"/>
    </source>
</evidence>
<keyword evidence="4" id="KW-0964">Secreted</keyword>
<feature type="compositionally biased region" description="Basic and acidic residues" evidence="8">
    <location>
        <begin position="2512"/>
        <end position="2523"/>
    </location>
</feature>
<comment type="subcellular location">
    <subcellularLocation>
        <location evidence="1">Cell envelope</location>
    </subcellularLocation>
    <subcellularLocation>
        <location evidence="2">Cell outer membrane</location>
    </subcellularLocation>
    <subcellularLocation>
        <location evidence="3">Secreted</location>
    </subcellularLocation>
</comment>
<evidence type="ECO:0000256" key="5">
    <source>
        <dbReference type="ARBA" id="ARBA00022729"/>
    </source>
</evidence>
<evidence type="ECO:0000256" key="9">
    <source>
        <dbReference type="SAM" id="Phobius"/>
    </source>
</evidence>
<evidence type="ECO:0000256" key="2">
    <source>
        <dbReference type="ARBA" id="ARBA00004442"/>
    </source>
</evidence>
<dbReference type="GO" id="GO:0005576">
    <property type="term" value="C:extracellular region"/>
    <property type="evidence" value="ECO:0007669"/>
    <property type="project" value="UniProtKB-SubCell"/>
</dbReference>
<feature type="region of interest" description="Disordered" evidence="8">
    <location>
        <begin position="2459"/>
        <end position="2523"/>
    </location>
</feature>
<dbReference type="SMART" id="SM00710">
    <property type="entry name" value="PbH1"/>
    <property type="match status" value="8"/>
</dbReference>
<dbReference type="Proteomes" id="UP000785679">
    <property type="component" value="Unassembled WGS sequence"/>
</dbReference>
<evidence type="ECO:0000256" key="1">
    <source>
        <dbReference type="ARBA" id="ARBA00004196"/>
    </source>
</evidence>
<evidence type="ECO:0000256" key="4">
    <source>
        <dbReference type="ARBA" id="ARBA00022525"/>
    </source>
</evidence>
<protein>
    <recommendedName>
        <fullName evidence="10">DUF7630 domain-containing protein</fullName>
    </recommendedName>
</protein>
<comment type="caution">
    <text evidence="11">The sequence shown here is derived from an EMBL/GenBank/DDBJ whole genome shotgun (WGS) entry which is preliminary data.</text>
</comment>
<evidence type="ECO:0000256" key="7">
    <source>
        <dbReference type="ARBA" id="ARBA00023237"/>
    </source>
</evidence>
<keyword evidence="9" id="KW-1133">Transmembrane helix</keyword>
<dbReference type="PANTHER" id="PTHR11319:SF35">
    <property type="entry name" value="OUTER MEMBRANE PROTEIN PMPC-RELATED"/>
    <property type="match status" value="1"/>
</dbReference>
<accession>A0A8J8P6Q2</accession>